<comment type="subcellular location">
    <subcellularLocation>
        <location evidence="1">Cell membrane</location>
        <topology evidence="1">Multi-pass membrane protein</topology>
    </subcellularLocation>
    <subcellularLocation>
        <location evidence="8">Membrane</location>
        <topology evidence="8">Multi-pass membrane protein</topology>
    </subcellularLocation>
</comment>
<evidence type="ECO:0000313" key="11">
    <source>
        <dbReference type="EMBL" id="BBO33955.1"/>
    </source>
</evidence>
<evidence type="ECO:0000256" key="3">
    <source>
        <dbReference type="ARBA" id="ARBA00022475"/>
    </source>
</evidence>
<feature type="transmembrane region" description="Helical" evidence="9">
    <location>
        <begin position="16"/>
        <end position="33"/>
    </location>
</feature>
<keyword evidence="4 9" id="KW-0812">Transmembrane</keyword>
<accession>A0A5K7XC72</accession>
<evidence type="ECO:0000256" key="7">
    <source>
        <dbReference type="ARBA" id="ARBA00023136"/>
    </source>
</evidence>
<dbReference type="InterPro" id="IPR002898">
    <property type="entry name" value="MotA_ExbB_proton_chnl"/>
</dbReference>
<dbReference type="GO" id="GO:0017038">
    <property type="term" value="P:protein import"/>
    <property type="evidence" value="ECO:0007669"/>
    <property type="project" value="TreeGrafter"/>
</dbReference>
<dbReference type="InterPro" id="IPR050790">
    <property type="entry name" value="ExbB/TolQ_transport"/>
</dbReference>
<dbReference type="GO" id="GO:0005886">
    <property type="term" value="C:plasma membrane"/>
    <property type="evidence" value="ECO:0007669"/>
    <property type="project" value="UniProtKB-SubCell"/>
</dbReference>
<proteinExistence type="inferred from homology"/>
<dbReference type="KEGG" id="lpav:PLANPX_3567"/>
<evidence type="ECO:0000256" key="6">
    <source>
        <dbReference type="ARBA" id="ARBA00022989"/>
    </source>
</evidence>
<dbReference type="PANTHER" id="PTHR30625:SF15">
    <property type="entry name" value="BIOPOLYMER TRANSPORT PROTEIN EXBB"/>
    <property type="match status" value="1"/>
</dbReference>
<feature type="transmembrane region" description="Helical" evidence="9">
    <location>
        <begin position="113"/>
        <end position="136"/>
    </location>
</feature>
<dbReference type="Pfam" id="PF01618">
    <property type="entry name" value="MotA_ExbB"/>
    <property type="match status" value="1"/>
</dbReference>
<dbReference type="RefSeq" id="WP_152099622.1">
    <property type="nucleotide sequence ID" value="NZ_AP021861.1"/>
</dbReference>
<reference evidence="12" key="1">
    <citation type="submission" date="2019-10" db="EMBL/GenBank/DDBJ databases">
        <title>Lacipirellula parvula gen. nov., sp. nov., representing a lineage of planctomycetes widespread in freshwater anoxic habitats, and description of the family Lacipirellulaceae.</title>
        <authorList>
            <person name="Dedysh S.N."/>
            <person name="Kulichevskaya I.S."/>
            <person name="Beletsky A.V."/>
            <person name="Rakitin A.L."/>
            <person name="Mardanov A.V."/>
            <person name="Ivanova A.A."/>
            <person name="Saltykova V.X."/>
            <person name="Rijpstra W.I.C."/>
            <person name="Sinninghe Damste J.S."/>
            <person name="Ravin N.V."/>
        </authorList>
    </citation>
    <scope>NUCLEOTIDE SEQUENCE [LARGE SCALE GENOMIC DNA]</scope>
    <source>
        <strain evidence="12">PX69</strain>
    </source>
</reference>
<organism evidence="11 12">
    <name type="scientific">Lacipirellula parvula</name>
    <dbReference type="NCBI Taxonomy" id="2650471"/>
    <lineage>
        <taxon>Bacteria</taxon>
        <taxon>Pseudomonadati</taxon>
        <taxon>Planctomycetota</taxon>
        <taxon>Planctomycetia</taxon>
        <taxon>Pirellulales</taxon>
        <taxon>Lacipirellulaceae</taxon>
        <taxon>Lacipirellula</taxon>
    </lineage>
</organism>
<evidence type="ECO:0000256" key="4">
    <source>
        <dbReference type="ARBA" id="ARBA00022692"/>
    </source>
</evidence>
<dbReference type="AlphaFoldDB" id="A0A5K7XC72"/>
<gene>
    <name evidence="11" type="ORF">PLANPX_3567</name>
</gene>
<keyword evidence="12" id="KW-1185">Reference proteome</keyword>
<evidence type="ECO:0000256" key="8">
    <source>
        <dbReference type="RuleBase" id="RU004057"/>
    </source>
</evidence>
<comment type="similarity">
    <text evidence="8">Belongs to the exbB/tolQ family.</text>
</comment>
<dbReference type="PANTHER" id="PTHR30625">
    <property type="entry name" value="PROTEIN TOLQ"/>
    <property type="match status" value="1"/>
</dbReference>
<evidence type="ECO:0000259" key="10">
    <source>
        <dbReference type="Pfam" id="PF01618"/>
    </source>
</evidence>
<keyword evidence="2 8" id="KW-0813">Transport</keyword>
<sequence length="230" mass="24268">MLTHLLLRLTLVGAEWVLWVLVILSFISIALIVDRCIYFYMRKINSDELAEQLEQRLQQGDVRGAWDLVKDNEAIECQVVAAGLPALRRGATACGEAMLAAKSRLRPVVDARLSILATIGSNAPFVGLLGTVLGIVKAAHDLSGASDGGAGDPNAVMAGVFEALVATAVGLFVAIPAVVGFNLLQRRVRNTMANVDSLAHMVLANVRVEGAKKGPGSEIPAAPPTPTGRI</sequence>
<name>A0A5K7XC72_9BACT</name>
<evidence type="ECO:0000256" key="2">
    <source>
        <dbReference type="ARBA" id="ARBA00022448"/>
    </source>
</evidence>
<feature type="domain" description="MotA/TolQ/ExbB proton channel" evidence="10">
    <location>
        <begin position="90"/>
        <end position="195"/>
    </location>
</feature>
<dbReference type="EMBL" id="AP021861">
    <property type="protein sequence ID" value="BBO33955.1"/>
    <property type="molecule type" value="Genomic_DNA"/>
</dbReference>
<evidence type="ECO:0000256" key="1">
    <source>
        <dbReference type="ARBA" id="ARBA00004651"/>
    </source>
</evidence>
<dbReference type="Proteomes" id="UP000326837">
    <property type="component" value="Chromosome"/>
</dbReference>
<protein>
    <submittedName>
        <fullName evidence="11">MotA/TolQ/ExbB proton channel family protein</fullName>
    </submittedName>
</protein>
<keyword evidence="7 9" id="KW-0472">Membrane</keyword>
<keyword evidence="6 9" id="KW-1133">Transmembrane helix</keyword>
<evidence type="ECO:0000313" key="12">
    <source>
        <dbReference type="Proteomes" id="UP000326837"/>
    </source>
</evidence>
<keyword evidence="5 8" id="KW-0653">Protein transport</keyword>
<feature type="transmembrane region" description="Helical" evidence="9">
    <location>
        <begin position="156"/>
        <end position="184"/>
    </location>
</feature>
<keyword evidence="3" id="KW-1003">Cell membrane</keyword>
<evidence type="ECO:0000256" key="5">
    <source>
        <dbReference type="ARBA" id="ARBA00022927"/>
    </source>
</evidence>
<evidence type="ECO:0000256" key="9">
    <source>
        <dbReference type="SAM" id="Phobius"/>
    </source>
</evidence>